<proteinExistence type="predicted"/>
<dbReference type="Proteomes" id="UP000294576">
    <property type="component" value="Unassembled WGS sequence"/>
</dbReference>
<dbReference type="GO" id="GO:0043139">
    <property type="term" value="F:5'-3' DNA helicase activity"/>
    <property type="evidence" value="ECO:0007669"/>
    <property type="project" value="TreeGrafter"/>
</dbReference>
<dbReference type="RefSeq" id="WP_132568786.1">
    <property type="nucleotide sequence ID" value="NZ_SMBH01000038.1"/>
</dbReference>
<dbReference type="EMBL" id="SMBH01000038">
    <property type="protein sequence ID" value="TCU04855.1"/>
    <property type="molecule type" value="Genomic_DNA"/>
</dbReference>
<evidence type="ECO:0000256" key="3">
    <source>
        <dbReference type="ARBA" id="ARBA00022806"/>
    </source>
</evidence>
<keyword evidence="4" id="KW-0067">ATP-binding</keyword>
<dbReference type="Gene3D" id="3.40.50.300">
    <property type="entry name" value="P-loop containing nucleotide triphosphate hydrolases"/>
    <property type="match status" value="2"/>
</dbReference>
<dbReference type="GO" id="GO:0016787">
    <property type="term" value="F:hydrolase activity"/>
    <property type="evidence" value="ECO:0007669"/>
    <property type="project" value="UniProtKB-KW"/>
</dbReference>
<evidence type="ECO:0000259" key="5">
    <source>
        <dbReference type="Pfam" id="PF13087"/>
    </source>
</evidence>
<evidence type="ECO:0000256" key="1">
    <source>
        <dbReference type="ARBA" id="ARBA00022741"/>
    </source>
</evidence>
<dbReference type="InterPro" id="IPR027417">
    <property type="entry name" value="P-loop_NTPase"/>
</dbReference>
<gene>
    <name evidence="7" type="ORF">EV132_13837</name>
</gene>
<dbReference type="CDD" id="cd17934">
    <property type="entry name" value="DEXXQc_Upf1-like"/>
    <property type="match status" value="1"/>
</dbReference>
<evidence type="ECO:0000313" key="8">
    <source>
        <dbReference type="Proteomes" id="UP000294576"/>
    </source>
</evidence>
<dbReference type="InterPro" id="IPR050534">
    <property type="entry name" value="Coronavir_polyprotein_1ab"/>
</dbReference>
<feature type="domain" description="DNA2/NAM7 helicase-like C-terminal" evidence="5">
    <location>
        <begin position="926"/>
        <end position="1104"/>
    </location>
</feature>
<dbReference type="InterPro" id="IPR047187">
    <property type="entry name" value="SF1_C_Upf1"/>
</dbReference>
<dbReference type="SUPFAM" id="SSF52540">
    <property type="entry name" value="P-loop containing nucleoside triphosphate hydrolases"/>
    <property type="match status" value="1"/>
</dbReference>
<dbReference type="GO" id="GO:0005524">
    <property type="term" value="F:ATP binding"/>
    <property type="evidence" value="ECO:0007669"/>
    <property type="project" value="UniProtKB-KW"/>
</dbReference>
<dbReference type="Pfam" id="PF13604">
    <property type="entry name" value="AAA_30"/>
    <property type="match status" value="1"/>
</dbReference>
<evidence type="ECO:0008006" key="9">
    <source>
        <dbReference type="Google" id="ProtNLM"/>
    </source>
</evidence>
<keyword evidence="1" id="KW-0547">Nucleotide-binding</keyword>
<comment type="caution">
    <text evidence="7">The sequence shown here is derived from an EMBL/GenBank/DDBJ whole genome shotgun (WGS) entry which is preliminary data.</text>
</comment>
<evidence type="ECO:0000256" key="4">
    <source>
        <dbReference type="ARBA" id="ARBA00022840"/>
    </source>
</evidence>
<evidence type="ECO:0000256" key="2">
    <source>
        <dbReference type="ARBA" id="ARBA00022801"/>
    </source>
</evidence>
<dbReference type="Pfam" id="PF13482">
    <property type="entry name" value="RNase_H_2"/>
    <property type="match status" value="1"/>
</dbReference>
<dbReference type="AlphaFoldDB" id="A0A4R3PSB2"/>
<dbReference type="CDD" id="cd18808">
    <property type="entry name" value="SF1_C_Upf1"/>
    <property type="match status" value="1"/>
</dbReference>
<keyword evidence="3" id="KW-0347">Helicase</keyword>
<dbReference type="PANTHER" id="PTHR43788:SF8">
    <property type="entry name" value="DNA-BINDING PROTEIN SMUBP-2"/>
    <property type="match status" value="1"/>
</dbReference>
<dbReference type="InterPro" id="IPR019993">
    <property type="entry name" value="RecB_nuclease_TM0106_put"/>
</dbReference>
<evidence type="ECO:0000259" key="6">
    <source>
        <dbReference type="Pfam" id="PF13482"/>
    </source>
</evidence>
<name>A0A4R3PSB2_RHISU</name>
<evidence type="ECO:0000313" key="7">
    <source>
        <dbReference type="EMBL" id="TCU04855.1"/>
    </source>
</evidence>
<protein>
    <recommendedName>
        <fullName evidence="9">Nuclease</fullName>
    </recommendedName>
</protein>
<dbReference type="Pfam" id="PF13087">
    <property type="entry name" value="AAA_12"/>
    <property type="match status" value="1"/>
</dbReference>
<dbReference type="InterPro" id="IPR041679">
    <property type="entry name" value="DNA2/NAM7-like_C"/>
</dbReference>
<sequence>MKAVLNQIQLSSSDLVGHLNCGHLTGLDLRSIAGELAKPTQWDPLLEILRERGFRHEAAFIEHLVSLALSVEQIGGVGIEDTYVSATIAAMKRGVDVIVQGALRNGNWAGRVDVLRKVARPSKLGDWSYEIYDTKLARETRGGTVLQLCLYSDLLAAAQGCEPEFTYVVVPWTEFKPERLRVADYGAYYRKAKSATEAAVANGVRDTYPEPTGHCDICRWFEICDKRRRDDDHLSFVAGISRNQIAELTSHDINTLDALAQMPLPMPWKPERGAAQSYERVREQARIQAEARHTCKPNFELLPVETGLGLSGLPEPNEGDVFFDLEGDPFVGEHGLEYLFGYHYQDDGGQPAYVCDWSFDRAGEKAAFERFVDFVVERRKTYPGLHVYHFAPYEPAALKRLMGRYATREDEIDHFLRNLVFVDLYSVVRNGVRASVESYSIKRLETFYGYERNVTLRDANIALSAFQAGLELDDVSSITEAERDIVKGYNEDDCISTRHLRDWLEERRSQLVADGIDVPRRPLMEEVPSEDLSDRQKRVAELTEKLLVNIPIDESERSPEQHAQWILANILDWHRREDKAVWWEYFRLKDLSADELIDERAAVAGLTFVGEAAVSKGKTPTHRYKFVVQDTDVRPGKSLCQVGGNKFGSVVEISSESGTIDIKKRTDTAAVHPQAVFVHEHIRADEQAGALLRIGAFVGDNGITGTGRFQAARELLMRLPPLIDGRKLQQAGESTLAAAKRIANKLEQGVLPIQGPPGTGKSHTGARMICQFVADGKKVGITANSHKVIRNLLDKVIEAAEELNLDIRCIQKPEADNSEVGTARLGFAKKNEDLIDAMTSGDFHVAGATSFLWSRADAEDVLDVLFVDEAAQMSLANVLAVSQAAKRLVLLGDPQQLDQPSQGTHPDGVGVSSLEHVLGGQQTIRPEQGLFLAETWRMHPDVCDFISELFYESKLAPVAACRKQRIISTGAINGSGLRYLPVQHSGNASTSIEEAEAVAALVTKILKENPQWVDRDGKVCPLSLDDVVIITPYNAQVLEIQKRLPSARVGTVDKFQGQEAPIAIYSMATSSYAEAPRGMEFLYSSNRFNVAISRAKCLAILVASPAIFDVDCKTPRQMQLANSFCRYLELASTVQ</sequence>
<dbReference type="NCBIfam" id="TIGR03491">
    <property type="entry name" value="TM0106 family RecB-like putative nuclease"/>
    <property type="match status" value="1"/>
</dbReference>
<keyword evidence="2" id="KW-0378">Hydrolase</keyword>
<reference evidence="7 8" key="1">
    <citation type="submission" date="2019-03" db="EMBL/GenBank/DDBJ databases">
        <title>Genomic Encyclopedia of Type Strains, Phase IV (KMG-V): Genome sequencing to study the core and pangenomes of soil and plant-associated prokaryotes.</title>
        <authorList>
            <person name="Whitman W."/>
        </authorList>
    </citation>
    <scope>NUCLEOTIDE SEQUENCE [LARGE SCALE GENOMIC DNA]</scope>
    <source>
        <strain evidence="7 8">Hc14</strain>
    </source>
</reference>
<feature type="domain" description="YprB ribonuclease H-like" evidence="6">
    <location>
        <begin position="321"/>
        <end position="504"/>
    </location>
</feature>
<dbReference type="PANTHER" id="PTHR43788">
    <property type="entry name" value="DNA2/NAM7 HELICASE FAMILY MEMBER"/>
    <property type="match status" value="1"/>
</dbReference>
<organism evidence="7 8">
    <name type="scientific">Rhizobium sullae</name>
    <name type="common">Rhizobium hedysari</name>
    <dbReference type="NCBI Taxonomy" id="50338"/>
    <lineage>
        <taxon>Bacteria</taxon>
        <taxon>Pseudomonadati</taxon>
        <taxon>Pseudomonadota</taxon>
        <taxon>Alphaproteobacteria</taxon>
        <taxon>Hyphomicrobiales</taxon>
        <taxon>Rhizobiaceae</taxon>
        <taxon>Rhizobium/Agrobacterium group</taxon>
        <taxon>Rhizobium</taxon>
    </lineage>
</organism>
<dbReference type="InterPro" id="IPR038720">
    <property type="entry name" value="YprB_RNase_H-like_dom"/>
</dbReference>
<accession>A0A4R3PSB2</accession>